<evidence type="ECO:0000256" key="2">
    <source>
        <dbReference type="ARBA" id="ARBA00022458"/>
    </source>
</evidence>
<dbReference type="GO" id="GO:0003677">
    <property type="term" value="F:DNA binding"/>
    <property type="evidence" value="ECO:0007669"/>
    <property type="project" value="UniProtKB-KW"/>
</dbReference>
<dbReference type="PRINTS" id="PR00039">
    <property type="entry name" value="HTHLYSR"/>
</dbReference>
<dbReference type="PANTHER" id="PTHR30118">
    <property type="entry name" value="HTH-TYPE TRANSCRIPTIONAL REGULATOR LEUO-RELATED"/>
    <property type="match status" value="1"/>
</dbReference>
<comment type="caution">
    <text evidence="7">The sequence shown here is derived from an EMBL/GenBank/DDBJ whole genome shotgun (WGS) entry which is preliminary data.</text>
</comment>
<dbReference type="PROSITE" id="PS50931">
    <property type="entry name" value="HTH_LYSR"/>
    <property type="match status" value="1"/>
</dbReference>
<dbReference type="GO" id="GO:0003700">
    <property type="term" value="F:DNA-binding transcription factor activity"/>
    <property type="evidence" value="ECO:0007669"/>
    <property type="project" value="InterPro"/>
</dbReference>
<keyword evidence="5" id="KW-0804">Transcription</keyword>
<dbReference type="InterPro" id="IPR005119">
    <property type="entry name" value="LysR_subst-bd"/>
</dbReference>
<dbReference type="InterPro" id="IPR036390">
    <property type="entry name" value="WH_DNA-bd_sf"/>
</dbReference>
<dbReference type="Gene3D" id="3.40.190.10">
    <property type="entry name" value="Periplasmic binding protein-like II"/>
    <property type="match status" value="2"/>
</dbReference>
<keyword evidence="4" id="KW-0238">DNA-binding</keyword>
<dbReference type="Gene3D" id="1.10.10.10">
    <property type="entry name" value="Winged helix-like DNA-binding domain superfamily/Winged helix DNA-binding domain"/>
    <property type="match status" value="1"/>
</dbReference>
<sequence>MDISRIDFNLLKVLDALLSETSVSGAAQRLGLSQPATSAALSRLRRVTGDLLLVRRGNLMVPTARAEELRPRVARLVDEIAQTLQQPVAFDPMTSHRRFRVIANEYATLVLMAPLALRLRETAPNVTLEVLPFDPRFEERLAAQDCDLVVGHRDFLGPARRTEALFTETWVSIARADHPRLGAKVTLDAFLAESHAMVTSTGRAEGNVDRALARIGRERTVALTLPHFLVAPEVIARSDLVMTLPHCVASTFAETWPLRLFPPPLDLAGFEVALVRHPRSVGDPPVDWLRREIDAVCARLSATCTDAGRSFVKPIS</sequence>
<dbReference type="PANTHER" id="PTHR30118:SF15">
    <property type="entry name" value="TRANSCRIPTIONAL REGULATORY PROTEIN"/>
    <property type="match status" value="1"/>
</dbReference>
<dbReference type="EMBL" id="JANFPI010000001">
    <property type="protein sequence ID" value="MCX8995709.1"/>
    <property type="molecule type" value="Genomic_DNA"/>
</dbReference>
<name>A0AAE3SU63_9HYPH</name>
<evidence type="ECO:0000313" key="7">
    <source>
        <dbReference type="EMBL" id="MCX8995709.1"/>
    </source>
</evidence>
<proteinExistence type="inferred from homology"/>
<dbReference type="InterPro" id="IPR037402">
    <property type="entry name" value="YidZ_PBP2"/>
</dbReference>
<protein>
    <submittedName>
        <fullName evidence="7">LysR family transcriptional regulator</fullName>
    </submittedName>
</protein>
<keyword evidence="2" id="KW-0536">Nodulation</keyword>
<keyword evidence="8" id="KW-1185">Reference proteome</keyword>
<dbReference type="CDD" id="cd08417">
    <property type="entry name" value="PBP2_Nitroaromatics_like"/>
    <property type="match status" value="1"/>
</dbReference>
<dbReference type="InterPro" id="IPR000847">
    <property type="entry name" value="LysR_HTH_N"/>
</dbReference>
<dbReference type="InterPro" id="IPR036388">
    <property type="entry name" value="WH-like_DNA-bd_sf"/>
</dbReference>
<dbReference type="SUPFAM" id="SSF46785">
    <property type="entry name" value="Winged helix' DNA-binding domain"/>
    <property type="match status" value="1"/>
</dbReference>
<keyword evidence="3" id="KW-0805">Transcription regulation</keyword>
<reference evidence="7" key="1">
    <citation type="submission" date="2022-07" db="EMBL/GenBank/DDBJ databases">
        <title>Ectorhizobium quercum gen.nov., sp. nov.</title>
        <authorList>
            <person name="Ma T."/>
            <person name="Li Y."/>
        </authorList>
    </citation>
    <scope>NUCLEOTIDE SEQUENCE</scope>
    <source>
        <strain evidence="7">BDR2-2</strain>
    </source>
</reference>
<evidence type="ECO:0000259" key="6">
    <source>
        <dbReference type="PROSITE" id="PS50931"/>
    </source>
</evidence>
<dbReference type="Pfam" id="PF00126">
    <property type="entry name" value="HTH_1"/>
    <property type="match status" value="1"/>
</dbReference>
<dbReference type="Pfam" id="PF03466">
    <property type="entry name" value="LysR_substrate"/>
    <property type="match status" value="1"/>
</dbReference>
<evidence type="ECO:0000256" key="5">
    <source>
        <dbReference type="ARBA" id="ARBA00023163"/>
    </source>
</evidence>
<gene>
    <name evidence="7" type="ORF">NOF55_01170</name>
</gene>
<dbReference type="SUPFAM" id="SSF53850">
    <property type="entry name" value="Periplasmic binding protein-like II"/>
    <property type="match status" value="1"/>
</dbReference>
<dbReference type="AlphaFoldDB" id="A0AAE3SU63"/>
<comment type="similarity">
    <text evidence="1">Belongs to the LysR transcriptional regulatory family.</text>
</comment>
<evidence type="ECO:0000313" key="8">
    <source>
        <dbReference type="Proteomes" id="UP001208771"/>
    </source>
</evidence>
<evidence type="ECO:0000256" key="4">
    <source>
        <dbReference type="ARBA" id="ARBA00023125"/>
    </source>
</evidence>
<dbReference type="Proteomes" id="UP001208771">
    <property type="component" value="Unassembled WGS sequence"/>
</dbReference>
<dbReference type="InterPro" id="IPR050389">
    <property type="entry name" value="LysR-type_TF"/>
</dbReference>
<dbReference type="RefSeq" id="WP_306409484.1">
    <property type="nucleotide sequence ID" value="NZ_JANFPI010000001.1"/>
</dbReference>
<evidence type="ECO:0000256" key="3">
    <source>
        <dbReference type="ARBA" id="ARBA00023015"/>
    </source>
</evidence>
<feature type="domain" description="HTH lysR-type" evidence="6">
    <location>
        <begin position="6"/>
        <end position="63"/>
    </location>
</feature>
<evidence type="ECO:0000256" key="1">
    <source>
        <dbReference type="ARBA" id="ARBA00009437"/>
    </source>
</evidence>
<accession>A0AAE3SU63</accession>
<organism evidence="7 8">
    <name type="scientific">Ectorhizobium quercum</name>
    <dbReference type="NCBI Taxonomy" id="2965071"/>
    <lineage>
        <taxon>Bacteria</taxon>
        <taxon>Pseudomonadati</taxon>
        <taxon>Pseudomonadota</taxon>
        <taxon>Alphaproteobacteria</taxon>
        <taxon>Hyphomicrobiales</taxon>
        <taxon>Rhizobiaceae</taxon>
        <taxon>Ectorhizobium</taxon>
    </lineage>
</organism>